<dbReference type="GO" id="GO:0042834">
    <property type="term" value="F:peptidoglycan binding"/>
    <property type="evidence" value="ECO:0007669"/>
    <property type="project" value="InterPro"/>
</dbReference>
<dbReference type="GO" id="GO:0004222">
    <property type="term" value="F:metalloendopeptidase activity"/>
    <property type="evidence" value="ECO:0007669"/>
    <property type="project" value="TreeGrafter"/>
</dbReference>
<comment type="subcellular location">
    <subcellularLocation>
        <location evidence="2">Cell envelope</location>
    </subcellularLocation>
</comment>
<keyword evidence="6" id="KW-0862">Zinc</keyword>
<dbReference type="PANTHER" id="PTHR21666">
    <property type="entry name" value="PEPTIDASE-RELATED"/>
    <property type="match status" value="1"/>
</dbReference>
<evidence type="ECO:0000259" key="8">
    <source>
        <dbReference type="PROSITE" id="PS51782"/>
    </source>
</evidence>
<keyword evidence="3" id="KW-0645">Protease</keyword>
<evidence type="ECO:0000256" key="5">
    <source>
        <dbReference type="ARBA" id="ARBA00022801"/>
    </source>
</evidence>
<name>A0AA42BLY6_9ALTE</name>
<dbReference type="Pfam" id="PF19425">
    <property type="entry name" value="Csd3_N2"/>
    <property type="match status" value="1"/>
</dbReference>
<reference evidence="9" key="1">
    <citation type="submission" date="2022-07" db="EMBL/GenBank/DDBJ databases">
        <title>Characterization of the Novel Bacterium Alteromonas immobilis LMIT006 and Alteromonas gregis LMIT007.</title>
        <authorList>
            <person name="Lin X."/>
        </authorList>
    </citation>
    <scope>NUCLEOTIDE SEQUENCE</scope>
    <source>
        <strain evidence="9">LMIT007</strain>
    </source>
</reference>
<dbReference type="CDD" id="cd12797">
    <property type="entry name" value="M23_peptidase"/>
    <property type="match status" value="1"/>
</dbReference>
<dbReference type="InterPro" id="IPR013731">
    <property type="entry name" value="OapA_N"/>
</dbReference>
<dbReference type="EMBL" id="JANATA010000020">
    <property type="protein sequence ID" value="MCP3429368.1"/>
    <property type="molecule type" value="Genomic_DNA"/>
</dbReference>
<evidence type="ECO:0000313" key="9">
    <source>
        <dbReference type="EMBL" id="MCP3429368.1"/>
    </source>
</evidence>
<dbReference type="InterPro" id="IPR011055">
    <property type="entry name" value="Dup_hybrid_motif"/>
</dbReference>
<dbReference type="Pfam" id="PF01551">
    <property type="entry name" value="Peptidase_M23"/>
    <property type="match status" value="1"/>
</dbReference>
<comment type="caution">
    <text evidence="9">The sequence shown here is derived from an EMBL/GenBank/DDBJ whole genome shotgun (WGS) entry which is preliminary data.</text>
</comment>
<evidence type="ECO:0000256" key="3">
    <source>
        <dbReference type="ARBA" id="ARBA00022670"/>
    </source>
</evidence>
<dbReference type="AlphaFoldDB" id="A0AA42BLY6"/>
<dbReference type="PROSITE" id="PS51782">
    <property type="entry name" value="LYSM"/>
    <property type="match status" value="1"/>
</dbReference>
<evidence type="ECO:0000256" key="7">
    <source>
        <dbReference type="ARBA" id="ARBA00023049"/>
    </source>
</evidence>
<keyword evidence="5" id="KW-0378">Hydrolase</keyword>
<gene>
    <name evidence="9" type="ORF">NLF92_10465</name>
</gene>
<dbReference type="Gene3D" id="2.70.70.10">
    <property type="entry name" value="Glucose Permease (Domain IIA)"/>
    <property type="match status" value="1"/>
</dbReference>
<dbReference type="Proteomes" id="UP001165413">
    <property type="component" value="Unassembled WGS sequence"/>
</dbReference>
<dbReference type="InterPro" id="IPR016047">
    <property type="entry name" value="M23ase_b-sheet_dom"/>
</dbReference>
<dbReference type="Pfam" id="PF04225">
    <property type="entry name" value="LysM_OapA"/>
    <property type="match status" value="1"/>
</dbReference>
<organism evidence="9 10">
    <name type="scientific">Opacimonas viscosa</name>
    <dbReference type="NCBI Taxonomy" id="2961944"/>
    <lineage>
        <taxon>Bacteria</taxon>
        <taxon>Pseudomonadati</taxon>
        <taxon>Pseudomonadota</taxon>
        <taxon>Gammaproteobacteria</taxon>
        <taxon>Alteromonadales</taxon>
        <taxon>Alteromonadaceae</taxon>
        <taxon>Opacimonas</taxon>
    </lineage>
</organism>
<accession>A0AA42BLY6</accession>
<dbReference type="GO" id="GO:0030313">
    <property type="term" value="C:cell envelope"/>
    <property type="evidence" value="ECO:0007669"/>
    <property type="project" value="UniProtKB-SubCell"/>
</dbReference>
<dbReference type="Gene3D" id="3.10.450.350">
    <property type="match status" value="2"/>
</dbReference>
<proteinExistence type="predicted"/>
<evidence type="ECO:0000313" key="10">
    <source>
        <dbReference type="Proteomes" id="UP001165413"/>
    </source>
</evidence>
<sequence length="431" mass="47816">MVAKTINNLPRPHKISLVALSLFVVILIISSLFSADASRHTVAQSLVPGVAYPVPLELEAAAQDIELQPLSESRTYTVKAGDSLGKIFAQQGFSAATTYHVSRAGKDAKTLTKIMPGDVLQLSVDPRGKLDQLTYQINDTSTLIVQRKTDTDYVSNIVEAETYSKYSFAQGTITSSFWNAGIKAGLSDNKIMQLADIFGWDIDFAMEIRNGDTFNVVYEELFVDGDYIGEGDIVAAEFVNQGETFRAIRYTDGSYYSDSGRSMRKSFLRAPVNFRYISSNFTKKRFHPVQKRWKAHRGVDYAAPTGTPVVAAGKGRVIKSTYDRFNGHHVFIQHGDRYVTKYLHFSKRKVKKGDMVKQGQVIGLLGATGLASGPHLHYEFLVDGVHQNPRTVKLPKADPIAKSEKSAFMTLAKTRIAQLENNKRIMLASID</sequence>
<protein>
    <submittedName>
        <fullName evidence="9">Peptidoglycan DD-metalloendopeptidase family protein</fullName>
    </submittedName>
</protein>
<dbReference type="PANTHER" id="PTHR21666:SF288">
    <property type="entry name" value="CELL DIVISION PROTEIN YTFB"/>
    <property type="match status" value="1"/>
</dbReference>
<comment type="cofactor">
    <cofactor evidence="1">
        <name>Zn(2+)</name>
        <dbReference type="ChEBI" id="CHEBI:29105"/>
    </cofactor>
</comment>
<keyword evidence="4" id="KW-0479">Metal-binding</keyword>
<dbReference type="InterPro" id="IPR050570">
    <property type="entry name" value="Cell_wall_metabolism_enzyme"/>
</dbReference>
<feature type="domain" description="LysM" evidence="8">
    <location>
        <begin position="74"/>
        <end position="122"/>
    </location>
</feature>
<evidence type="ECO:0000256" key="2">
    <source>
        <dbReference type="ARBA" id="ARBA00004196"/>
    </source>
</evidence>
<dbReference type="Pfam" id="PF08525">
    <property type="entry name" value="OapA_N"/>
    <property type="match status" value="1"/>
</dbReference>
<dbReference type="InterPro" id="IPR045834">
    <property type="entry name" value="Csd3_N2"/>
</dbReference>
<dbReference type="InterPro" id="IPR007340">
    <property type="entry name" value="LysM_Opacity-associatedA"/>
</dbReference>
<dbReference type="GO" id="GO:0006508">
    <property type="term" value="P:proteolysis"/>
    <property type="evidence" value="ECO:0007669"/>
    <property type="project" value="UniProtKB-KW"/>
</dbReference>
<dbReference type="InterPro" id="IPR018392">
    <property type="entry name" value="LysM"/>
</dbReference>
<dbReference type="GO" id="GO:0046872">
    <property type="term" value="F:metal ion binding"/>
    <property type="evidence" value="ECO:0007669"/>
    <property type="project" value="UniProtKB-KW"/>
</dbReference>
<evidence type="ECO:0000256" key="1">
    <source>
        <dbReference type="ARBA" id="ARBA00001947"/>
    </source>
</evidence>
<keyword evidence="7" id="KW-0482">Metalloprotease</keyword>
<dbReference type="SUPFAM" id="SSF51261">
    <property type="entry name" value="Duplicated hybrid motif"/>
    <property type="match status" value="1"/>
</dbReference>
<evidence type="ECO:0000256" key="6">
    <source>
        <dbReference type="ARBA" id="ARBA00022833"/>
    </source>
</evidence>
<evidence type="ECO:0000256" key="4">
    <source>
        <dbReference type="ARBA" id="ARBA00022723"/>
    </source>
</evidence>
<keyword evidence="10" id="KW-1185">Reference proteome</keyword>
<dbReference type="RefSeq" id="WP_254101613.1">
    <property type="nucleotide sequence ID" value="NZ_JANATA010000020.1"/>
</dbReference>
<dbReference type="FunFam" id="2.70.70.10:FF:000002">
    <property type="entry name" value="Murein DD-endopeptidase MepM"/>
    <property type="match status" value="1"/>
</dbReference>